<feature type="compositionally biased region" description="Basic and acidic residues" evidence="1">
    <location>
        <begin position="129"/>
        <end position="138"/>
    </location>
</feature>
<dbReference type="PANTHER" id="PTHR35004:SF7">
    <property type="entry name" value="INTEGRASE PROTEIN"/>
    <property type="match status" value="1"/>
</dbReference>
<gene>
    <name evidence="3" type="ORF">J2S00_004009</name>
</gene>
<organism evidence="3 4">
    <name type="scientific">Caldalkalibacillus uzonensis</name>
    <dbReference type="NCBI Taxonomy" id="353224"/>
    <lineage>
        <taxon>Bacteria</taxon>
        <taxon>Bacillati</taxon>
        <taxon>Bacillota</taxon>
        <taxon>Bacilli</taxon>
        <taxon>Bacillales</taxon>
        <taxon>Bacillaceae</taxon>
        <taxon>Caldalkalibacillus</taxon>
    </lineage>
</organism>
<proteinExistence type="predicted"/>
<dbReference type="Proteomes" id="UP001232445">
    <property type="component" value="Unassembled WGS sequence"/>
</dbReference>
<dbReference type="InterPro" id="IPR012337">
    <property type="entry name" value="RNaseH-like_sf"/>
</dbReference>
<evidence type="ECO:0000313" key="4">
    <source>
        <dbReference type="Proteomes" id="UP001232445"/>
    </source>
</evidence>
<feature type="domain" description="Integrase catalytic" evidence="2">
    <location>
        <begin position="130"/>
        <end position="278"/>
    </location>
</feature>
<dbReference type="InterPro" id="IPR009057">
    <property type="entry name" value="Homeodomain-like_sf"/>
</dbReference>
<dbReference type="PANTHER" id="PTHR35004">
    <property type="entry name" value="TRANSPOSASE RV3428C-RELATED"/>
    <property type="match status" value="1"/>
</dbReference>
<evidence type="ECO:0000313" key="3">
    <source>
        <dbReference type="EMBL" id="MDQ0341165.1"/>
    </source>
</evidence>
<feature type="region of interest" description="Disordered" evidence="1">
    <location>
        <begin position="119"/>
        <end position="138"/>
    </location>
</feature>
<sequence length="278" mass="31666">MSKKELMRYKVVSRWIDGLITGSEAAELLNLSYRQVCRLKKRILEEGETGVIHKNKGRKPAHALDDEVRQRILELHQSEGYKNCNDVHFAELLVKYEGIEVSSSTVRRIRLAARIKAKRKRRFKGPSPAKKETPGRHAGSDGWQFLSLAGGSGRTMCLLAAIDDATGRIVAAVFRPQEDTEGYFLLTRQMIEREGIPMSIYSDRHMIFRSPHDKLTIEQELAGESKPLSQFGQALRDLGIEHIQAHTPQAKGRIERLFETLQDRWIVKINVKLLNIIS</sequence>
<dbReference type="NCBIfam" id="NF033594">
    <property type="entry name" value="transpos_ISNCY_2"/>
    <property type="match status" value="1"/>
</dbReference>
<accession>A0ABU0CYD9</accession>
<dbReference type="EMBL" id="JAUSUQ010000037">
    <property type="protein sequence ID" value="MDQ0341165.1"/>
    <property type="molecule type" value="Genomic_DNA"/>
</dbReference>
<comment type="caution">
    <text evidence="3">The sequence shown here is derived from an EMBL/GenBank/DDBJ whole genome shotgun (WGS) entry which is preliminary data.</text>
</comment>
<protein>
    <submittedName>
        <fullName evidence="3">Transposase</fullName>
    </submittedName>
</protein>
<evidence type="ECO:0000259" key="2">
    <source>
        <dbReference type="PROSITE" id="PS50994"/>
    </source>
</evidence>
<dbReference type="RefSeq" id="WP_307343928.1">
    <property type="nucleotide sequence ID" value="NZ_JAUSUQ010000037.1"/>
</dbReference>
<dbReference type="Pfam" id="PF13551">
    <property type="entry name" value="HTH_29"/>
    <property type="match status" value="1"/>
</dbReference>
<name>A0ABU0CYD9_9BACI</name>
<dbReference type="PROSITE" id="PS50994">
    <property type="entry name" value="INTEGRASE"/>
    <property type="match status" value="1"/>
</dbReference>
<dbReference type="Gene3D" id="3.30.420.10">
    <property type="entry name" value="Ribonuclease H-like superfamily/Ribonuclease H"/>
    <property type="match status" value="1"/>
</dbReference>
<dbReference type="SUPFAM" id="SSF53098">
    <property type="entry name" value="Ribonuclease H-like"/>
    <property type="match status" value="1"/>
</dbReference>
<dbReference type="SUPFAM" id="SSF46689">
    <property type="entry name" value="Homeodomain-like"/>
    <property type="match status" value="1"/>
</dbReference>
<dbReference type="InterPro" id="IPR047797">
    <property type="entry name" value="ISNCY_transpos"/>
</dbReference>
<evidence type="ECO:0000256" key="1">
    <source>
        <dbReference type="SAM" id="MobiDB-lite"/>
    </source>
</evidence>
<reference evidence="3 4" key="1">
    <citation type="submission" date="2023-07" db="EMBL/GenBank/DDBJ databases">
        <title>Genomic Encyclopedia of Type Strains, Phase IV (KMG-IV): sequencing the most valuable type-strain genomes for metagenomic binning, comparative biology and taxonomic classification.</title>
        <authorList>
            <person name="Goeker M."/>
        </authorList>
    </citation>
    <scope>NUCLEOTIDE SEQUENCE [LARGE SCALE GENOMIC DNA]</scope>
    <source>
        <strain evidence="3 4">DSM 17740</strain>
    </source>
</reference>
<keyword evidence="4" id="KW-1185">Reference proteome</keyword>
<dbReference type="InterPro" id="IPR001584">
    <property type="entry name" value="Integrase_cat-core"/>
</dbReference>
<dbReference type="InterPro" id="IPR036397">
    <property type="entry name" value="RNaseH_sf"/>
</dbReference>